<dbReference type="AlphaFoldDB" id="A0A0S7XWN5"/>
<evidence type="ECO:0000256" key="1">
    <source>
        <dbReference type="ARBA" id="ARBA00022491"/>
    </source>
</evidence>
<protein>
    <recommendedName>
        <fullName evidence="5">HTH lacI-type domain-containing protein</fullName>
    </recommendedName>
</protein>
<dbReference type="PATRIC" id="fig|1703775.3.peg.3153"/>
<feature type="domain" description="HTH lacI-type" evidence="5">
    <location>
        <begin position="5"/>
        <end position="59"/>
    </location>
</feature>
<dbReference type="GO" id="GO:0003700">
    <property type="term" value="F:DNA-binding transcription factor activity"/>
    <property type="evidence" value="ECO:0007669"/>
    <property type="project" value="TreeGrafter"/>
</dbReference>
<dbReference type="Gene3D" id="1.10.260.40">
    <property type="entry name" value="lambda repressor-like DNA-binding domains"/>
    <property type="match status" value="1"/>
</dbReference>
<dbReference type="InterPro" id="IPR028082">
    <property type="entry name" value="Peripla_BP_I"/>
</dbReference>
<dbReference type="EMBL" id="LIZX01000076">
    <property type="protein sequence ID" value="KPJ66639.1"/>
    <property type="molecule type" value="Genomic_DNA"/>
</dbReference>
<keyword evidence="2" id="KW-0805">Transcription regulation</keyword>
<reference evidence="6 7" key="1">
    <citation type="journal article" date="2015" name="Microbiome">
        <title>Genomic resolution of linkages in carbon, nitrogen, and sulfur cycling among widespread estuary sediment bacteria.</title>
        <authorList>
            <person name="Baker B.J."/>
            <person name="Lazar C.S."/>
            <person name="Teske A.P."/>
            <person name="Dick G.J."/>
        </authorList>
    </citation>
    <scope>NUCLEOTIDE SEQUENCE [LARGE SCALE GENOMIC DNA]</scope>
    <source>
        <strain evidence="6">DG_54_3</strain>
    </source>
</reference>
<evidence type="ECO:0000256" key="3">
    <source>
        <dbReference type="ARBA" id="ARBA00023125"/>
    </source>
</evidence>
<comment type="caution">
    <text evidence="6">The sequence shown here is derived from an EMBL/GenBank/DDBJ whole genome shotgun (WGS) entry which is preliminary data.</text>
</comment>
<dbReference type="Pfam" id="PF00356">
    <property type="entry name" value="LacI"/>
    <property type="match status" value="1"/>
</dbReference>
<dbReference type="Pfam" id="PF00532">
    <property type="entry name" value="Peripla_BP_1"/>
    <property type="match status" value="1"/>
</dbReference>
<dbReference type="PANTHER" id="PTHR30146:SF148">
    <property type="entry name" value="HTH-TYPE TRANSCRIPTIONAL REPRESSOR PURR-RELATED"/>
    <property type="match status" value="1"/>
</dbReference>
<accession>A0A0S7XWN5</accession>
<dbReference type="CDD" id="cd06267">
    <property type="entry name" value="PBP1_LacI_sugar_binding-like"/>
    <property type="match status" value="1"/>
</dbReference>
<dbReference type="CDD" id="cd01392">
    <property type="entry name" value="HTH_LacI"/>
    <property type="match status" value="1"/>
</dbReference>
<gene>
    <name evidence="6" type="ORF">AMJ44_08090</name>
</gene>
<keyword evidence="1" id="KW-0678">Repressor</keyword>
<keyword evidence="4" id="KW-0804">Transcription</keyword>
<dbReference type="Proteomes" id="UP000051861">
    <property type="component" value="Unassembled WGS sequence"/>
</dbReference>
<proteinExistence type="predicted"/>
<sequence>MRKHIGLKYIAEKTGFSIKTVSRALNEHPDVSEKTREVILTTAKKYSYYPNLLAKSLRTKTAYAIGYIVPDITNEFFGKVGQTIEKIFKKHGYSLLISFTEESKENEIDALRLLLAKRVDGIILATVGSTGDFLRKVMHQYTVPLVVIDNRIEGIKTNLVLHDNIKGAYILTKHLLDHGHENIGCITGPLNETSGKERLEGYKKALKEYGMQPDNSLIRISNWRIDGGFAAAQELMKGSSQRPSAIFIGNSIMALGVYKALKKMKLKVPDDVALVSFDNLEFTEALDPPLTTLDKAEHKIGKLAADLLLDRIRDKNHTKVEQHLIDGKLCIRRSCGCK</sequence>
<name>A0A0S7XWN5_UNCSA</name>
<evidence type="ECO:0000256" key="2">
    <source>
        <dbReference type="ARBA" id="ARBA00023015"/>
    </source>
</evidence>
<dbReference type="SUPFAM" id="SSF53822">
    <property type="entry name" value="Periplasmic binding protein-like I"/>
    <property type="match status" value="1"/>
</dbReference>
<evidence type="ECO:0000313" key="6">
    <source>
        <dbReference type="EMBL" id="KPJ66639.1"/>
    </source>
</evidence>
<evidence type="ECO:0000256" key="4">
    <source>
        <dbReference type="ARBA" id="ARBA00023163"/>
    </source>
</evidence>
<dbReference type="InterPro" id="IPR001761">
    <property type="entry name" value="Peripla_BP/Lac1_sug-bd_dom"/>
</dbReference>
<evidence type="ECO:0000259" key="5">
    <source>
        <dbReference type="PROSITE" id="PS50932"/>
    </source>
</evidence>
<dbReference type="InterPro" id="IPR010982">
    <property type="entry name" value="Lambda_DNA-bd_dom_sf"/>
</dbReference>
<dbReference type="Gene3D" id="3.40.50.2300">
    <property type="match status" value="2"/>
</dbReference>
<organism evidence="6 7">
    <name type="scientific">candidate division WOR-1 bacterium DG_54_3</name>
    <dbReference type="NCBI Taxonomy" id="1703775"/>
    <lineage>
        <taxon>Bacteria</taxon>
        <taxon>Bacillati</taxon>
        <taxon>Saganbacteria</taxon>
    </lineage>
</organism>
<dbReference type="SMART" id="SM00354">
    <property type="entry name" value="HTH_LACI"/>
    <property type="match status" value="1"/>
</dbReference>
<dbReference type="SUPFAM" id="SSF47413">
    <property type="entry name" value="lambda repressor-like DNA-binding domains"/>
    <property type="match status" value="1"/>
</dbReference>
<dbReference type="InterPro" id="IPR000843">
    <property type="entry name" value="HTH_LacI"/>
</dbReference>
<keyword evidence="3" id="KW-0238">DNA-binding</keyword>
<dbReference type="GO" id="GO:0000976">
    <property type="term" value="F:transcription cis-regulatory region binding"/>
    <property type="evidence" value="ECO:0007669"/>
    <property type="project" value="TreeGrafter"/>
</dbReference>
<evidence type="ECO:0000313" key="7">
    <source>
        <dbReference type="Proteomes" id="UP000051861"/>
    </source>
</evidence>
<dbReference type="PANTHER" id="PTHR30146">
    <property type="entry name" value="LACI-RELATED TRANSCRIPTIONAL REPRESSOR"/>
    <property type="match status" value="1"/>
</dbReference>
<dbReference type="PROSITE" id="PS50932">
    <property type="entry name" value="HTH_LACI_2"/>
    <property type="match status" value="1"/>
</dbReference>